<dbReference type="GO" id="GO:0017005">
    <property type="term" value="F:3'-tyrosyl-DNA phosphodiesterase activity"/>
    <property type="evidence" value="ECO:0007669"/>
    <property type="project" value="TreeGrafter"/>
</dbReference>
<evidence type="ECO:0000256" key="4">
    <source>
        <dbReference type="SAM" id="MobiDB-lite"/>
    </source>
</evidence>
<gene>
    <name evidence="6" type="ORF">GcM3_210005</name>
</gene>
<dbReference type="PROSITE" id="PS50035">
    <property type="entry name" value="PLD"/>
    <property type="match status" value="1"/>
</dbReference>
<evidence type="ECO:0000313" key="7">
    <source>
        <dbReference type="Proteomes" id="UP000283383"/>
    </source>
</evidence>
<feature type="binding site" evidence="2">
    <location>
        <position position="215"/>
    </location>
    <ligand>
        <name>substrate</name>
    </ligand>
</feature>
<comment type="caution">
    <text evidence="6">The sequence shown here is derived from an EMBL/GenBank/DDBJ whole genome shotgun (WGS) entry which is preliminary data.</text>
</comment>
<dbReference type="GO" id="GO:0006281">
    <property type="term" value="P:DNA repair"/>
    <property type="evidence" value="ECO:0007669"/>
    <property type="project" value="InterPro"/>
</dbReference>
<dbReference type="CDD" id="cd09123">
    <property type="entry name" value="PLDc_Tdp1_2"/>
    <property type="match status" value="1"/>
</dbReference>
<protein>
    <submittedName>
        <fullName evidence="6">Tyrosyl-DNA phosphodiesterase 1</fullName>
    </submittedName>
</protein>
<dbReference type="PANTHER" id="PTHR12415:SF4">
    <property type="entry name" value="TYROSYL-DNA PHOSPHODIESTERASE DOMAIN-CONTAINING PROTEIN"/>
    <property type="match status" value="1"/>
</dbReference>
<dbReference type="Proteomes" id="UP000283383">
    <property type="component" value="Unassembled WGS sequence"/>
</dbReference>
<dbReference type="InterPro" id="IPR010347">
    <property type="entry name" value="Tdp1"/>
</dbReference>
<evidence type="ECO:0000256" key="3">
    <source>
        <dbReference type="PIRSR" id="PIRSR610347-3"/>
    </source>
</evidence>
<accession>A0A420HAB2</accession>
<feature type="active site" description="Nucleophile" evidence="1">
    <location>
        <position position="213"/>
    </location>
</feature>
<dbReference type="AlphaFoldDB" id="A0A420HAB2"/>
<feature type="compositionally biased region" description="Basic and acidic residues" evidence="4">
    <location>
        <begin position="23"/>
        <end position="34"/>
    </location>
</feature>
<reference evidence="6 7" key="1">
    <citation type="journal article" date="2018" name="BMC Genomics">
        <title>Comparative genome analyses reveal sequence features reflecting distinct modes of host-adaptation between dicot and monocot powdery mildew.</title>
        <authorList>
            <person name="Wu Y."/>
            <person name="Ma X."/>
            <person name="Pan Z."/>
            <person name="Kale S.D."/>
            <person name="Song Y."/>
            <person name="King H."/>
            <person name="Zhang Q."/>
            <person name="Presley C."/>
            <person name="Deng X."/>
            <person name="Wei C.I."/>
            <person name="Xiao S."/>
        </authorList>
    </citation>
    <scope>NUCLEOTIDE SEQUENCE [LARGE SCALE GENOMIC DNA]</scope>
    <source>
        <strain evidence="6">UMSG3</strain>
    </source>
</reference>
<dbReference type="Pfam" id="PF06087">
    <property type="entry name" value="Tyr-DNA_phospho"/>
    <property type="match status" value="1"/>
</dbReference>
<dbReference type="InterPro" id="IPR001736">
    <property type="entry name" value="PLipase_D/transphosphatidylase"/>
</dbReference>
<sequence length="572" mass="64321">MLGLSSLDRKAMELSRLARIAQKRKEYTTEENDPKRKRRPDTFPLGDNRSPNKKSKLEPLHSDHSSGTVSKLSLVTPHQETKPLVFTGSDNVIKGITYPPHCSFQTVLTKEGVPSGVQYPNGVVKKTSVRGFPRHGDDISIEEVLQKNDLTLAVLGAFQIDPEWIMGKLEPQTRVYWVLQAKTESEKKNIESQATSNYKFCFPSMKGRVNCMHSKLQLLAHPSHLRIVVPTANLTSYDWGETGVMENMCFIIDLPRHENAQSSSLEDLTHFAQELIYFLEAQGLPEQVIKSVLNFDFSRTAKIGFVHSMYDPPPKTNFKSVSSLISISGGPHTGNSWKRTGYCGLASTVQKLGIQNKDPIKIDFVTASLGNLTPKFIESLYLAAQGSIAELTPKNSRGGKSLEIENELRQNVTRLCRVYFPTRETVEKSIGGVRAAGTICFNSRWWTSNHFLQRILRDCHSQRKGVLMHSKIWFVRPHEPSSERQSWAYVGSANLSESAWGQLVTDTKTKQPKLHCANWECGVIFPVIPECGQKHKCANEEMAEFVGFVPIPMVIPGAAYAGREPWFFNDRR</sequence>
<dbReference type="GO" id="GO:0005634">
    <property type="term" value="C:nucleus"/>
    <property type="evidence" value="ECO:0007669"/>
    <property type="project" value="InterPro"/>
</dbReference>
<organism evidence="6 7">
    <name type="scientific">Golovinomyces cichoracearum</name>
    <dbReference type="NCBI Taxonomy" id="62708"/>
    <lineage>
        <taxon>Eukaryota</taxon>
        <taxon>Fungi</taxon>
        <taxon>Dikarya</taxon>
        <taxon>Ascomycota</taxon>
        <taxon>Pezizomycotina</taxon>
        <taxon>Leotiomycetes</taxon>
        <taxon>Erysiphales</taxon>
        <taxon>Erysiphaceae</taxon>
        <taxon>Golovinomyces</taxon>
    </lineage>
</organism>
<feature type="region of interest" description="Disordered" evidence="4">
    <location>
        <begin position="21"/>
        <end position="70"/>
    </location>
</feature>
<feature type="site" description="Interaction with DNA" evidence="3">
    <location>
        <position position="496"/>
    </location>
</feature>
<feature type="binding site" evidence="2">
    <location>
        <position position="471"/>
    </location>
    <ligand>
        <name>substrate</name>
    </ligand>
</feature>
<proteinExistence type="predicted"/>
<name>A0A420HAB2_9PEZI</name>
<dbReference type="PANTHER" id="PTHR12415">
    <property type="entry name" value="TYROSYL-DNA PHOSPHODIESTERASE 1"/>
    <property type="match status" value="1"/>
</dbReference>
<feature type="active site" description="Proton donor/acceptor" evidence="1">
    <location>
        <position position="469"/>
    </location>
</feature>
<dbReference type="SUPFAM" id="SSF56024">
    <property type="entry name" value="Phospholipase D/nuclease"/>
    <property type="match status" value="2"/>
</dbReference>
<dbReference type="Gene3D" id="3.30.870.10">
    <property type="entry name" value="Endonuclease Chain A"/>
    <property type="match status" value="2"/>
</dbReference>
<dbReference type="STRING" id="62708.A0A420HAB2"/>
<feature type="compositionally biased region" description="Basic and acidic residues" evidence="4">
    <location>
        <begin position="55"/>
        <end position="64"/>
    </location>
</feature>
<evidence type="ECO:0000259" key="5">
    <source>
        <dbReference type="PROSITE" id="PS50035"/>
    </source>
</evidence>
<dbReference type="EMBL" id="MCBQ01021030">
    <property type="protein sequence ID" value="RKF54351.1"/>
    <property type="molecule type" value="Genomic_DNA"/>
</dbReference>
<evidence type="ECO:0000313" key="6">
    <source>
        <dbReference type="EMBL" id="RKF54351.1"/>
    </source>
</evidence>
<dbReference type="GO" id="GO:0003690">
    <property type="term" value="F:double-stranded DNA binding"/>
    <property type="evidence" value="ECO:0007669"/>
    <property type="project" value="TreeGrafter"/>
</dbReference>
<dbReference type="GO" id="GO:0003697">
    <property type="term" value="F:single-stranded DNA binding"/>
    <property type="evidence" value="ECO:0007669"/>
    <property type="project" value="TreeGrafter"/>
</dbReference>
<evidence type="ECO:0000256" key="1">
    <source>
        <dbReference type="PIRSR" id="PIRSR610347-1"/>
    </source>
</evidence>
<keyword evidence="7" id="KW-1185">Reference proteome</keyword>
<feature type="domain" description="PLD phosphodiesterase" evidence="5">
    <location>
        <begin position="464"/>
        <end position="499"/>
    </location>
</feature>
<dbReference type="CDD" id="cd09122">
    <property type="entry name" value="PLDc_Tdp1_1"/>
    <property type="match status" value="1"/>
</dbReference>
<evidence type="ECO:0000256" key="2">
    <source>
        <dbReference type="PIRSR" id="PIRSR610347-2"/>
    </source>
</evidence>